<organism evidence="1 6">
    <name type="scientific">Bacillus pseudomycoides</name>
    <dbReference type="NCBI Taxonomy" id="64104"/>
    <lineage>
        <taxon>Bacteria</taxon>
        <taxon>Bacillati</taxon>
        <taxon>Bacillota</taxon>
        <taxon>Bacilli</taxon>
        <taxon>Bacillales</taxon>
        <taxon>Bacillaceae</taxon>
        <taxon>Bacillus</taxon>
        <taxon>Bacillus cereus group</taxon>
    </lineage>
</organism>
<dbReference type="EMBL" id="VLYX01000016">
    <property type="protein sequence ID" value="MDR4327389.1"/>
    <property type="molecule type" value="Genomic_DNA"/>
</dbReference>
<comment type="caution">
    <text evidence="1">The sequence shown here is derived from an EMBL/GenBank/DDBJ whole genome shotgun (WGS) entry which is preliminary data.</text>
</comment>
<dbReference type="EMBL" id="NUTL01000082">
    <property type="protein sequence ID" value="PHE93004.1"/>
    <property type="molecule type" value="Genomic_DNA"/>
</dbReference>
<reference evidence="2 4" key="1">
    <citation type="submission" date="2017-02" db="EMBL/GenBank/DDBJ databases">
        <title>Bacillus pseudomycoides isolate FSL K6-0042.</title>
        <authorList>
            <person name="Kovac J."/>
        </authorList>
    </citation>
    <scope>NUCLEOTIDE SEQUENCE [LARGE SCALE GENOMIC DNA]</scope>
    <source>
        <strain evidence="2 4">FSL K6-0042</strain>
    </source>
</reference>
<evidence type="ECO:0000313" key="6">
    <source>
        <dbReference type="Proteomes" id="UP001248134"/>
    </source>
</evidence>
<dbReference type="GeneID" id="34218797"/>
<evidence type="ECO:0000313" key="2">
    <source>
        <dbReference type="EMBL" id="OUM48260.1"/>
    </source>
</evidence>
<accession>A0A2C0V578</accession>
<proteinExistence type="predicted"/>
<evidence type="ECO:0000313" key="1">
    <source>
        <dbReference type="EMBL" id="MDR4327389.1"/>
    </source>
</evidence>
<reference evidence="1" key="3">
    <citation type="submission" date="2019-07" db="EMBL/GenBank/DDBJ databases">
        <title>Phylogenomic Reclassification of ATCC Bacillus Strains and Various Taxa within the Genus Bacillus.</title>
        <authorList>
            <person name="Riojas M.A."/>
            <person name="Frank A.M."/>
            <person name="Fenn S.L."/>
            <person name="King S.P."/>
            <person name="Brower S.M."/>
            <person name="Hazbon M.H."/>
        </authorList>
    </citation>
    <scope>NUCLEOTIDE SEQUENCE</scope>
    <source>
        <strain evidence="1">NR-12239</strain>
    </source>
</reference>
<dbReference type="Proteomes" id="UP001248134">
    <property type="component" value="Unassembled WGS sequence"/>
</dbReference>
<dbReference type="RefSeq" id="WP_016115192.1">
    <property type="nucleotide sequence ID" value="NZ_CM000743.1"/>
</dbReference>
<evidence type="ECO:0000313" key="3">
    <source>
        <dbReference type="EMBL" id="PHE93004.1"/>
    </source>
</evidence>
<name>A0A1S9WTS0_9BACI</name>
<dbReference type="NCBIfam" id="TIGR02413">
    <property type="entry name" value="Bac_small_yrzI"/>
    <property type="match status" value="1"/>
</dbReference>
<dbReference type="Proteomes" id="UP000195321">
    <property type="component" value="Unassembled WGS sequence"/>
</dbReference>
<dbReference type="AlphaFoldDB" id="A0A1S9WTS0"/>
<gene>
    <name evidence="2" type="ORF">BW425_13930</name>
    <name evidence="3" type="ORF">COF81_18665</name>
    <name evidence="1" type="ORF">FOS08_16065</name>
</gene>
<dbReference type="Proteomes" id="UP000221918">
    <property type="component" value="Unassembled WGS sequence"/>
</dbReference>
<evidence type="ECO:0000313" key="4">
    <source>
        <dbReference type="Proteomes" id="UP000195321"/>
    </source>
</evidence>
<dbReference type="Pfam" id="PF09501">
    <property type="entry name" value="Bac_small_YrzI"/>
    <property type="match status" value="1"/>
</dbReference>
<reference evidence="3 5" key="2">
    <citation type="submission" date="2017-09" db="EMBL/GenBank/DDBJ databases">
        <title>Large-scale bioinformatics analysis of Bacillus genomes uncovers conserved roles of natural products in bacterial physiology.</title>
        <authorList>
            <consortium name="Agbiome Team Llc"/>
            <person name="Bleich R.M."/>
            <person name="Grubbs K.J."/>
            <person name="Santa Maria K.C."/>
            <person name="Allen S.E."/>
            <person name="Farag S."/>
            <person name="Shank E.A."/>
            <person name="Bowers A."/>
        </authorList>
    </citation>
    <scope>NUCLEOTIDE SEQUENCE [LARGE SCALE GENOMIC DNA]</scope>
    <source>
        <strain evidence="3 5">AFS037265</strain>
    </source>
</reference>
<evidence type="ECO:0000313" key="5">
    <source>
        <dbReference type="Proteomes" id="UP000221918"/>
    </source>
</evidence>
<protein>
    <submittedName>
        <fullName evidence="2">YrzI family protein</fullName>
    </submittedName>
    <submittedName>
        <fullName evidence="1">YrzI family small protein</fullName>
    </submittedName>
</protein>
<dbReference type="EMBL" id="MWPX01000014">
    <property type="protein sequence ID" value="OUM48260.1"/>
    <property type="molecule type" value="Genomic_DNA"/>
</dbReference>
<sequence>MTFHVLFFSITIQRKQLSEVEMLHDQHIQKTMNDIKERQCPYSSHL</sequence>
<dbReference type="InterPro" id="IPR012655">
    <property type="entry name" value="YrzI"/>
</dbReference>
<accession>A0A1S9WTS0</accession>